<dbReference type="Gene3D" id="2.40.30.170">
    <property type="match status" value="1"/>
</dbReference>
<feature type="signal peptide" evidence="3">
    <location>
        <begin position="1"/>
        <end position="32"/>
    </location>
</feature>
<dbReference type="NCBIfam" id="TIGR01730">
    <property type="entry name" value="RND_mfp"/>
    <property type="match status" value="1"/>
</dbReference>
<dbReference type="FunFam" id="2.40.30.170:FF:000010">
    <property type="entry name" value="Efflux RND transporter periplasmic adaptor subunit"/>
    <property type="match status" value="1"/>
</dbReference>
<dbReference type="Pfam" id="PF25989">
    <property type="entry name" value="YknX_C"/>
    <property type="match status" value="1"/>
</dbReference>
<dbReference type="EMBL" id="CP155447">
    <property type="protein sequence ID" value="XBH04505.1"/>
    <property type="molecule type" value="Genomic_DNA"/>
</dbReference>
<feature type="domain" description="CusB-like beta-barrel" evidence="4">
    <location>
        <begin position="273"/>
        <end position="341"/>
    </location>
</feature>
<keyword evidence="3" id="KW-0732">Signal</keyword>
<dbReference type="PROSITE" id="PS51257">
    <property type="entry name" value="PROKAR_LIPOPROTEIN"/>
    <property type="match status" value="1"/>
</dbReference>
<evidence type="ECO:0000259" key="5">
    <source>
        <dbReference type="Pfam" id="PF25989"/>
    </source>
</evidence>
<dbReference type="SUPFAM" id="SSF111369">
    <property type="entry name" value="HlyD-like secretion proteins"/>
    <property type="match status" value="2"/>
</dbReference>
<feature type="region of interest" description="Disordered" evidence="2">
    <location>
        <begin position="156"/>
        <end position="183"/>
    </location>
</feature>
<comment type="similarity">
    <text evidence="1">Belongs to the membrane fusion protein (MFP) (TC 8.A.1) family.</text>
</comment>
<reference evidence="6" key="1">
    <citation type="submission" date="2024-05" db="EMBL/GenBank/DDBJ databases">
        <title>Planctomycetes of the genus Singulisphaera possess chitinolytic capabilities.</title>
        <authorList>
            <person name="Ivanova A."/>
        </authorList>
    </citation>
    <scope>NUCLEOTIDE SEQUENCE</scope>
    <source>
        <strain evidence="6">Ch08T</strain>
    </source>
</reference>
<gene>
    <name evidence="6" type="ORF">V5E97_00380</name>
</gene>
<dbReference type="Gene3D" id="2.40.50.100">
    <property type="match status" value="1"/>
</dbReference>
<evidence type="ECO:0000313" key="6">
    <source>
        <dbReference type="EMBL" id="XBH04505.1"/>
    </source>
</evidence>
<dbReference type="GO" id="GO:0015562">
    <property type="term" value="F:efflux transmembrane transporter activity"/>
    <property type="evidence" value="ECO:0007669"/>
    <property type="project" value="TreeGrafter"/>
</dbReference>
<dbReference type="InterPro" id="IPR006143">
    <property type="entry name" value="RND_pump_MFP"/>
</dbReference>
<dbReference type="AlphaFoldDB" id="A0AAU7CHE8"/>
<name>A0AAU7CHE8_9BACT</name>
<evidence type="ECO:0000256" key="1">
    <source>
        <dbReference type="ARBA" id="ARBA00009477"/>
    </source>
</evidence>
<accession>A0AAU7CHE8</accession>
<organism evidence="6">
    <name type="scientific">Singulisphaera sp. Ch08</name>
    <dbReference type="NCBI Taxonomy" id="3120278"/>
    <lineage>
        <taxon>Bacteria</taxon>
        <taxon>Pseudomonadati</taxon>
        <taxon>Planctomycetota</taxon>
        <taxon>Planctomycetia</taxon>
        <taxon>Isosphaerales</taxon>
        <taxon>Isosphaeraceae</taxon>
        <taxon>Singulisphaera</taxon>
    </lineage>
</organism>
<evidence type="ECO:0000256" key="2">
    <source>
        <dbReference type="SAM" id="MobiDB-lite"/>
    </source>
</evidence>
<feature type="chain" id="PRO_5043986087" evidence="3">
    <location>
        <begin position="33"/>
        <end position="442"/>
    </location>
</feature>
<protein>
    <submittedName>
        <fullName evidence="6">Efflux RND transporter periplasmic adaptor subunit</fullName>
    </submittedName>
</protein>
<dbReference type="PANTHER" id="PTHR30469:SF15">
    <property type="entry name" value="HLYD FAMILY OF SECRETION PROTEINS"/>
    <property type="match status" value="1"/>
</dbReference>
<dbReference type="Gene3D" id="2.40.420.20">
    <property type="match status" value="1"/>
</dbReference>
<feature type="domain" description="YknX-like C-terminal permuted SH3-like" evidence="5">
    <location>
        <begin position="352"/>
        <end position="416"/>
    </location>
</feature>
<sequence length="442" mass="46795">MAVSRWFFTLGWSGAAPLALAMAMAGCGHSTAEPKAKVETAPKPVPVTVALVEQRPVERTVEVVGTLNGWEDVTVGSKSQGRVLKVHHDMGDRVKPGELLVELDPVDANLAVQQAQRQLQAELAKLGLNDLPTTQFDVNAVPAVVQAKVALDRAKQNVARERSLNRRGAGAQQDLQNSENDEQGATAALANAVLTAQATLANSRATRAAVDVAMQAKTDTEIRAPIPYARPAGVTGEIEYAVAKRLVAEGEMLKQGDPVLQLVVENPLRLWTNVPERHSAEIQVGQAVRVKIASHAGSTFEGAVARINPSVDSVSRTFQVEVSVPNPRGLLRPGGFAKASILTDRSATASIVPIESVVKYAGVTKLFVVEEGKARSINVETGQEGLGWIEVVGDLPKSAEVVTTGQTQLADATAVTIRKPEVEATAPAVTSAKTPDPDESKK</sequence>
<dbReference type="GO" id="GO:1990281">
    <property type="term" value="C:efflux pump complex"/>
    <property type="evidence" value="ECO:0007669"/>
    <property type="project" value="TreeGrafter"/>
</dbReference>
<evidence type="ECO:0000259" key="4">
    <source>
        <dbReference type="Pfam" id="PF25954"/>
    </source>
</evidence>
<proteinExistence type="inferred from homology"/>
<dbReference type="Pfam" id="PF25954">
    <property type="entry name" value="Beta-barrel_RND_2"/>
    <property type="match status" value="1"/>
</dbReference>
<dbReference type="InterPro" id="IPR058792">
    <property type="entry name" value="Beta-barrel_RND_2"/>
</dbReference>
<dbReference type="InterPro" id="IPR058637">
    <property type="entry name" value="YknX-like_C"/>
</dbReference>
<dbReference type="RefSeq" id="WP_406697268.1">
    <property type="nucleotide sequence ID" value="NZ_CP155447.1"/>
</dbReference>
<evidence type="ECO:0000256" key="3">
    <source>
        <dbReference type="SAM" id="SignalP"/>
    </source>
</evidence>
<dbReference type="PANTHER" id="PTHR30469">
    <property type="entry name" value="MULTIDRUG RESISTANCE PROTEIN MDTA"/>
    <property type="match status" value="1"/>
</dbReference>
<feature type="region of interest" description="Disordered" evidence="2">
    <location>
        <begin position="420"/>
        <end position="442"/>
    </location>
</feature>